<dbReference type="EMBL" id="CAJVQC010004062">
    <property type="protein sequence ID" value="CAG8535597.1"/>
    <property type="molecule type" value="Genomic_DNA"/>
</dbReference>
<dbReference type="Proteomes" id="UP000789920">
    <property type="component" value="Unassembled WGS sequence"/>
</dbReference>
<name>A0ACA9LLD9_9GLOM</name>
<sequence length="178" mass="21431">MKKFQELLFSLNKKPTFNNNDEKNIYKLCEMILIDNCNIPVELNMNIEEENQYLEFKKMIEIPNKEEAEIIETSRMKFEIEYLKNYNNPTKKLIQFSFLKNKLKEMSDYPFYRIICLQSADQTINVSSEYKKFRNKIVNEICGFKISFLEDAFKIYDARFDQKSDDFDTTSFDRLGNY</sequence>
<protein>
    <submittedName>
        <fullName evidence="1">29169_t:CDS:1</fullName>
    </submittedName>
</protein>
<evidence type="ECO:0000313" key="1">
    <source>
        <dbReference type="EMBL" id="CAG8535597.1"/>
    </source>
</evidence>
<accession>A0ACA9LLD9</accession>
<keyword evidence="2" id="KW-1185">Reference proteome</keyword>
<organism evidence="1 2">
    <name type="scientific">Racocetra persica</name>
    <dbReference type="NCBI Taxonomy" id="160502"/>
    <lineage>
        <taxon>Eukaryota</taxon>
        <taxon>Fungi</taxon>
        <taxon>Fungi incertae sedis</taxon>
        <taxon>Mucoromycota</taxon>
        <taxon>Glomeromycotina</taxon>
        <taxon>Glomeromycetes</taxon>
        <taxon>Diversisporales</taxon>
        <taxon>Gigasporaceae</taxon>
        <taxon>Racocetra</taxon>
    </lineage>
</organism>
<feature type="non-terminal residue" evidence="1">
    <location>
        <position position="178"/>
    </location>
</feature>
<comment type="caution">
    <text evidence="1">The sequence shown here is derived from an EMBL/GenBank/DDBJ whole genome shotgun (WGS) entry which is preliminary data.</text>
</comment>
<proteinExistence type="predicted"/>
<reference evidence="1" key="1">
    <citation type="submission" date="2021-06" db="EMBL/GenBank/DDBJ databases">
        <authorList>
            <person name="Kallberg Y."/>
            <person name="Tangrot J."/>
            <person name="Rosling A."/>
        </authorList>
    </citation>
    <scope>NUCLEOTIDE SEQUENCE</scope>
    <source>
        <strain evidence="1">MA461A</strain>
    </source>
</reference>
<gene>
    <name evidence="1" type="ORF">RPERSI_LOCUS3328</name>
</gene>
<evidence type="ECO:0000313" key="2">
    <source>
        <dbReference type="Proteomes" id="UP000789920"/>
    </source>
</evidence>